<gene>
    <name evidence="1" type="ORF">OWV82_013001</name>
</gene>
<dbReference type="Proteomes" id="UP001164539">
    <property type="component" value="Chromosome 7"/>
</dbReference>
<evidence type="ECO:0000313" key="1">
    <source>
        <dbReference type="EMBL" id="KAJ4714527.1"/>
    </source>
</evidence>
<reference evidence="1 2" key="1">
    <citation type="journal article" date="2023" name="Science">
        <title>Complex scaffold remodeling in plant triterpene biosynthesis.</title>
        <authorList>
            <person name="De La Pena R."/>
            <person name="Hodgson H."/>
            <person name="Liu J.C."/>
            <person name="Stephenson M.J."/>
            <person name="Martin A.C."/>
            <person name="Owen C."/>
            <person name="Harkess A."/>
            <person name="Leebens-Mack J."/>
            <person name="Jimenez L.E."/>
            <person name="Osbourn A."/>
            <person name="Sattely E.S."/>
        </authorList>
    </citation>
    <scope>NUCLEOTIDE SEQUENCE [LARGE SCALE GENOMIC DNA]</scope>
    <source>
        <strain evidence="2">cv. JPN11</strain>
        <tissue evidence="1">Leaf</tissue>
    </source>
</reference>
<name>A0ACC1XUD8_MELAZ</name>
<organism evidence="1 2">
    <name type="scientific">Melia azedarach</name>
    <name type="common">Chinaberry tree</name>
    <dbReference type="NCBI Taxonomy" id="155640"/>
    <lineage>
        <taxon>Eukaryota</taxon>
        <taxon>Viridiplantae</taxon>
        <taxon>Streptophyta</taxon>
        <taxon>Embryophyta</taxon>
        <taxon>Tracheophyta</taxon>
        <taxon>Spermatophyta</taxon>
        <taxon>Magnoliopsida</taxon>
        <taxon>eudicotyledons</taxon>
        <taxon>Gunneridae</taxon>
        <taxon>Pentapetalae</taxon>
        <taxon>rosids</taxon>
        <taxon>malvids</taxon>
        <taxon>Sapindales</taxon>
        <taxon>Meliaceae</taxon>
        <taxon>Melia</taxon>
    </lineage>
</organism>
<sequence length="212" mass="23337">MELCTTTQSAISSLPNNVHRTTLTSTCPAVLRTKSALSLKQNPAFRSGYGLRSRILYYTNPLPRATTSEETPSGPDQYAGDKRDGAIAVEDVPAVEKNAYNEIVPAEMPKEESPVAVDGQTSELLEKLNIKFDPEDTYSVVLYGSGALLALWLVSVVVGAVDSIPLFPKLMEIVGLGYTFWFTSRYLLFKKDRDELVAKIEELKQQVLGTDD</sequence>
<dbReference type="EMBL" id="CM051400">
    <property type="protein sequence ID" value="KAJ4714527.1"/>
    <property type="molecule type" value="Genomic_DNA"/>
</dbReference>
<comment type="caution">
    <text evidence="1">The sequence shown here is derived from an EMBL/GenBank/DDBJ whole genome shotgun (WGS) entry which is preliminary data.</text>
</comment>
<proteinExistence type="predicted"/>
<accession>A0ACC1XUD8</accession>
<protein>
    <submittedName>
        <fullName evidence="1">Protein CURVATURE THYLAKOID 1D chloroplastic</fullName>
    </submittedName>
</protein>
<keyword evidence="2" id="KW-1185">Reference proteome</keyword>
<evidence type="ECO:0000313" key="2">
    <source>
        <dbReference type="Proteomes" id="UP001164539"/>
    </source>
</evidence>